<gene>
    <name evidence="7" type="ORF">J2S57_003079</name>
</gene>
<evidence type="ECO:0000256" key="3">
    <source>
        <dbReference type="ARBA" id="ARBA00022692"/>
    </source>
</evidence>
<keyword evidence="3 6" id="KW-0812">Transmembrane</keyword>
<evidence type="ECO:0000313" key="7">
    <source>
        <dbReference type="EMBL" id="MDP9827330.1"/>
    </source>
</evidence>
<evidence type="ECO:0000313" key="8">
    <source>
        <dbReference type="Proteomes" id="UP001235712"/>
    </source>
</evidence>
<accession>A0ABT9P5J1</accession>
<feature type="transmembrane region" description="Helical" evidence="6">
    <location>
        <begin position="109"/>
        <end position="128"/>
    </location>
</feature>
<keyword evidence="4 6" id="KW-1133">Transmembrane helix</keyword>
<evidence type="ECO:0000256" key="4">
    <source>
        <dbReference type="ARBA" id="ARBA00022989"/>
    </source>
</evidence>
<protein>
    <submittedName>
        <fullName evidence="7">Membrane protein</fullName>
    </submittedName>
</protein>
<evidence type="ECO:0000256" key="2">
    <source>
        <dbReference type="ARBA" id="ARBA00022475"/>
    </source>
</evidence>
<name>A0ABT9P5J1_9ACTN</name>
<evidence type="ECO:0000256" key="1">
    <source>
        <dbReference type="ARBA" id="ARBA00004651"/>
    </source>
</evidence>
<evidence type="ECO:0000256" key="5">
    <source>
        <dbReference type="ARBA" id="ARBA00023136"/>
    </source>
</evidence>
<dbReference type="RefSeq" id="WP_307243231.1">
    <property type="nucleotide sequence ID" value="NZ_JAUSQZ010000001.1"/>
</dbReference>
<keyword evidence="5 6" id="KW-0472">Membrane</keyword>
<organism evidence="7 8">
    <name type="scientific">Kineosporia succinea</name>
    <dbReference type="NCBI Taxonomy" id="84632"/>
    <lineage>
        <taxon>Bacteria</taxon>
        <taxon>Bacillati</taxon>
        <taxon>Actinomycetota</taxon>
        <taxon>Actinomycetes</taxon>
        <taxon>Kineosporiales</taxon>
        <taxon>Kineosporiaceae</taxon>
        <taxon>Kineosporia</taxon>
    </lineage>
</organism>
<dbReference type="PANTHER" id="PTHR30213">
    <property type="entry name" value="INNER MEMBRANE PROTEIN YHJD"/>
    <property type="match status" value="1"/>
</dbReference>
<dbReference type="InterPro" id="IPR017039">
    <property type="entry name" value="Virul_fac_BrkB"/>
</dbReference>
<keyword evidence="2" id="KW-1003">Cell membrane</keyword>
<dbReference type="PANTHER" id="PTHR30213:SF1">
    <property type="entry name" value="INNER MEMBRANE PROTEIN YHJD"/>
    <property type="match status" value="1"/>
</dbReference>
<proteinExistence type="predicted"/>
<evidence type="ECO:0000256" key="6">
    <source>
        <dbReference type="SAM" id="Phobius"/>
    </source>
</evidence>
<comment type="subcellular location">
    <subcellularLocation>
        <location evidence="1">Cell membrane</location>
        <topology evidence="1">Multi-pass membrane protein</topology>
    </subcellularLocation>
</comment>
<dbReference type="Proteomes" id="UP001235712">
    <property type="component" value="Unassembled WGS sequence"/>
</dbReference>
<feature type="transmembrane region" description="Helical" evidence="6">
    <location>
        <begin position="263"/>
        <end position="290"/>
    </location>
</feature>
<keyword evidence="8" id="KW-1185">Reference proteome</keyword>
<dbReference type="Pfam" id="PF03631">
    <property type="entry name" value="Virul_fac_BrkB"/>
    <property type="match status" value="1"/>
</dbReference>
<feature type="transmembrane region" description="Helical" evidence="6">
    <location>
        <begin position="195"/>
        <end position="220"/>
    </location>
</feature>
<feature type="transmembrane region" description="Helical" evidence="6">
    <location>
        <begin position="232"/>
        <end position="251"/>
    </location>
</feature>
<dbReference type="EMBL" id="JAUSQZ010000001">
    <property type="protein sequence ID" value="MDP9827330.1"/>
    <property type="molecule type" value="Genomic_DNA"/>
</dbReference>
<feature type="transmembrane region" description="Helical" evidence="6">
    <location>
        <begin position="37"/>
        <end position="65"/>
    </location>
</feature>
<reference evidence="7 8" key="1">
    <citation type="submission" date="2023-07" db="EMBL/GenBank/DDBJ databases">
        <title>Sequencing the genomes of 1000 actinobacteria strains.</title>
        <authorList>
            <person name="Klenk H.-P."/>
        </authorList>
    </citation>
    <scope>NUCLEOTIDE SEQUENCE [LARGE SCALE GENOMIC DNA]</scope>
    <source>
        <strain evidence="7 8">DSM 44388</strain>
    </source>
</reference>
<feature type="transmembrane region" description="Helical" evidence="6">
    <location>
        <begin position="156"/>
        <end position="189"/>
    </location>
</feature>
<comment type="caution">
    <text evidence="7">The sequence shown here is derived from an EMBL/GenBank/DDBJ whole genome shotgun (WGS) entry which is preliminary data.</text>
</comment>
<sequence length="398" mass="40612">MSDTTTTGKTPAGLLARAQRSVPWRAWQRYGKARGGVLAGGMAYAAFFSIFPALAVGFTVFGLVVGDDEDMQSRVIDAVNDGVGTTVISPIGRTGGIVSIDTLTGSSELTIAGIVGLVGFLFTGLGWLDAMREGVRAMFGQLTLEGNFVATKARDLGVLVSLGLMMLVSAVAGIFVSASTGVLLGWIGIDEGSTFGRIALGIAGTLLVLGVDTLIFMLLFRLLSGVRLPNHDLWDAALFGGIGLGVLKLLSGVLLNSASNNKFLATAGIALILLVWLNLVCRLTLLAAAWGATMAVDRGHLADTAATPASTLTVTREKAGTATVTGPAASANPAAAGVRTATPMPPAQYSPVVSPRAADRVSVAAGAVLGAAGFLAARTAVGAAKSVGSVFRRDHDDD</sequence>